<dbReference type="InterPro" id="IPR041698">
    <property type="entry name" value="Methyltransf_25"/>
</dbReference>
<dbReference type="Proteomes" id="UP000186890">
    <property type="component" value="Unassembled WGS sequence"/>
</dbReference>
<dbReference type="Pfam" id="PF13649">
    <property type="entry name" value="Methyltransf_25"/>
    <property type="match status" value="1"/>
</dbReference>
<dbReference type="GO" id="GO:0032259">
    <property type="term" value="P:methylation"/>
    <property type="evidence" value="ECO:0007669"/>
    <property type="project" value="UniProtKB-KW"/>
</dbReference>
<dbReference type="PIRSF" id="PIRSF018249">
    <property type="entry name" value="MyrA_prd"/>
    <property type="match status" value="1"/>
</dbReference>
<keyword evidence="6" id="KW-1185">Reference proteome</keyword>
<dbReference type="RefSeq" id="WP_075105254.1">
    <property type="nucleotide sequence ID" value="NZ_MSJM01000007.1"/>
</dbReference>
<dbReference type="Gene3D" id="3.40.50.150">
    <property type="entry name" value="Vaccinia Virus protein VP39"/>
    <property type="match status" value="1"/>
</dbReference>
<feature type="binding site" evidence="2">
    <location>
        <begin position="103"/>
        <end position="104"/>
    </location>
    <ligand>
        <name>S-adenosyl-L-methionine</name>
        <dbReference type="ChEBI" id="CHEBI:59789"/>
    </ligand>
</feature>
<feature type="binding site" evidence="2">
    <location>
        <position position="76"/>
    </location>
    <ligand>
        <name>S-adenosyl-L-methionine</name>
        <dbReference type="ChEBI" id="CHEBI:59789"/>
    </ligand>
</feature>
<dbReference type="GO" id="GO:0046872">
    <property type="term" value="F:metal ion binding"/>
    <property type="evidence" value="ECO:0007669"/>
    <property type="project" value="UniProtKB-KW"/>
</dbReference>
<comment type="caution">
    <text evidence="5">The sequence shown here is derived from an EMBL/GenBank/DDBJ whole genome shotgun (WGS) entry which is preliminary data.</text>
</comment>
<reference evidence="6" key="1">
    <citation type="submission" date="2016-12" db="EMBL/GenBank/DDBJ databases">
        <authorList>
            <person name="Gulvik C.A."/>
        </authorList>
    </citation>
    <scope>NUCLEOTIDE SEQUENCE [LARGE SCALE GENOMIC DNA]</scope>
    <source>
        <strain evidence="6">NED12-00049-6B</strain>
    </source>
</reference>
<dbReference type="AlphaFoldDB" id="A0A1Q8E671"/>
<feature type="binding site" evidence="1">
    <location>
        <position position="17"/>
    </location>
    <ligand>
        <name>Zn(2+)</name>
        <dbReference type="ChEBI" id="CHEBI:29105"/>
    </ligand>
</feature>
<feature type="binding site" evidence="1">
    <location>
        <position position="33"/>
    </location>
    <ligand>
        <name>Zn(2+)</name>
        <dbReference type="ChEBI" id="CHEBI:29105"/>
    </ligand>
</feature>
<feature type="binding site" evidence="2">
    <location>
        <position position="192"/>
    </location>
    <ligand>
        <name>S-adenosyl-L-methionine</name>
        <dbReference type="ChEBI" id="CHEBI:59789"/>
    </ligand>
</feature>
<evidence type="ECO:0000256" key="2">
    <source>
        <dbReference type="PIRSR" id="PIRSR018249-2"/>
    </source>
</evidence>
<feature type="binding site" evidence="1">
    <location>
        <position position="20"/>
    </location>
    <ligand>
        <name>Zn(2+)</name>
        <dbReference type="ChEBI" id="CHEBI:29105"/>
    </ligand>
</feature>
<name>A0A1Q8E671_9STRE</name>
<dbReference type="GO" id="GO:0008168">
    <property type="term" value="F:methyltransferase activity"/>
    <property type="evidence" value="ECO:0007669"/>
    <property type="project" value="UniProtKB-KW"/>
</dbReference>
<evidence type="ECO:0000313" key="5">
    <source>
        <dbReference type="EMBL" id="OLF47254.1"/>
    </source>
</evidence>
<sequence>MSSKFLRFAQATSHFICPLCQGQLNFKEQSLMCPKGHCFDISKFGYVNLAPHIRQSKTYDKENFQQRQQVLEAGYYQHILQTLSDLLKDSPEHSHILDVGCGEGYYTRHLKETFPEKEFYAFDLSKHSVQLAAKSEQGQAINWFVADLAQLPIKDRSMDILLDIFSPAHYQEFRRVLTPKGRVFKAIPTSHHLKEIREKVQKADYSNHDIVAHFKEQFEIEDCISATKTYHLTESSKAALLAMTPLLFHVEKESIDWSDLTEITISADILVGKAKTRGWDKSPLPRYVS</sequence>
<keyword evidence="2" id="KW-0949">S-adenosyl-L-methionine</keyword>
<feature type="domain" description="Methyltransferase" evidence="3">
    <location>
        <begin position="96"/>
        <end position="181"/>
    </location>
</feature>
<gene>
    <name evidence="5" type="ORF">BU202_07960</name>
</gene>
<dbReference type="OrthoDB" id="5522265at2"/>
<dbReference type="InterPro" id="IPR048647">
    <property type="entry name" value="RlmA_N"/>
</dbReference>
<organism evidence="5 6">
    <name type="scientific">Streptococcus cuniculi</name>
    <dbReference type="NCBI Taxonomy" id="1432788"/>
    <lineage>
        <taxon>Bacteria</taxon>
        <taxon>Bacillati</taxon>
        <taxon>Bacillota</taxon>
        <taxon>Bacilli</taxon>
        <taxon>Lactobacillales</taxon>
        <taxon>Streptococcaceae</taxon>
        <taxon>Streptococcus</taxon>
    </lineage>
</organism>
<feature type="domain" description="23S rRNA (guanine(745)-N(1))-methyltransferase N-terminal" evidence="4">
    <location>
        <begin position="15"/>
        <end position="51"/>
    </location>
</feature>
<dbReference type="SUPFAM" id="SSF53335">
    <property type="entry name" value="S-adenosyl-L-methionine-dependent methyltransferases"/>
    <property type="match status" value="1"/>
</dbReference>
<evidence type="ECO:0000313" key="6">
    <source>
        <dbReference type="Proteomes" id="UP000186890"/>
    </source>
</evidence>
<evidence type="ECO:0000259" key="3">
    <source>
        <dbReference type="Pfam" id="PF13649"/>
    </source>
</evidence>
<evidence type="ECO:0000256" key="1">
    <source>
        <dbReference type="PIRSR" id="PIRSR018249-1"/>
    </source>
</evidence>
<dbReference type="InterPro" id="IPR016718">
    <property type="entry name" value="rRNA_m1G-MeTrfase_A_prd"/>
</dbReference>
<keyword evidence="1" id="KW-0862">Zinc</keyword>
<evidence type="ECO:0000259" key="4">
    <source>
        <dbReference type="Pfam" id="PF21302"/>
    </source>
</evidence>
<keyword evidence="5" id="KW-0489">Methyltransferase</keyword>
<dbReference type="PANTHER" id="PTHR43591">
    <property type="entry name" value="METHYLTRANSFERASE"/>
    <property type="match status" value="1"/>
</dbReference>
<dbReference type="EMBL" id="MSJM01000007">
    <property type="protein sequence ID" value="OLF47254.1"/>
    <property type="molecule type" value="Genomic_DNA"/>
</dbReference>
<dbReference type="Pfam" id="PF21302">
    <property type="entry name" value="Zn_ribbon_RlmA"/>
    <property type="match status" value="1"/>
</dbReference>
<dbReference type="CDD" id="cd02440">
    <property type="entry name" value="AdoMet_MTases"/>
    <property type="match status" value="1"/>
</dbReference>
<protein>
    <submittedName>
        <fullName evidence="5">rRNA (Guanine-N1)-methyltransferase</fullName>
    </submittedName>
</protein>
<dbReference type="InterPro" id="IPR029063">
    <property type="entry name" value="SAM-dependent_MTases_sf"/>
</dbReference>
<keyword evidence="5" id="KW-0808">Transferase</keyword>
<accession>A0A1Q8E671</accession>
<keyword evidence="1" id="KW-0479">Metal-binding</keyword>
<proteinExistence type="predicted"/>
<feature type="binding site" evidence="1">
    <location>
        <position position="37"/>
    </location>
    <ligand>
        <name>Zn(2+)</name>
        <dbReference type="ChEBI" id="CHEBI:29105"/>
    </ligand>
</feature>